<accession>A0ABP1PR60</accession>
<evidence type="ECO:0000313" key="1">
    <source>
        <dbReference type="EMBL" id="CAL8074073.1"/>
    </source>
</evidence>
<dbReference type="CDD" id="cd00117">
    <property type="entry name" value="TFP"/>
    <property type="match status" value="1"/>
</dbReference>
<dbReference type="EMBL" id="CAXLJM020000007">
    <property type="protein sequence ID" value="CAL8074073.1"/>
    <property type="molecule type" value="Genomic_DNA"/>
</dbReference>
<gene>
    <name evidence="1" type="ORF">ODALV1_LOCUS2792</name>
</gene>
<comment type="caution">
    <text evidence="1">The sequence shown here is derived from an EMBL/GenBank/DDBJ whole genome shotgun (WGS) entry which is preliminary data.</text>
</comment>
<sequence>MFREYNIILQSLVQTRDLSTCETYIKMFMFSRKFVSFIVVMMLVFGGDRSVIGSGLICWHCNGKDNVCDADHSGKSIGCDGLFVNDFACAMEQVPGTQEIKKFCQELENTNGLMGCHEVGQDKIKHWVCYCDTDSCNKDKNYGMADISKPGSGNAGVIKVTQLELTISGLFLQSLFFAGGLW</sequence>
<name>A0ABP1PR60_9HEXA</name>
<reference evidence="1 2" key="1">
    <citation type="submission" date="2024-08" db="EMBL/GenBank/DDBJ databases">
        <authorList>
            <person name="Cucini C."/>
            <person name="Frati F."/>
        </authorList>
    </citation>
    <scope>NUCLEOTIDE SEQUENCE [LARGE SCALE GENOMIC DNA]</scope>
</reference>
<keyword evidence="2" id="KW-1185">Reference proteome</keyword>
<organism evidence="1 2">
    <name type="scientific">Orchesella dallaii</name>
    <dbReference type="NCBI Taxonomy" id="48710"/>
    <lineage>
        <taxon>Eukaryota</taxon>
        <taxon>Metazoa</taxon>
        <taxon>Ecdysozoa</taxon>
        <taxon>Arthropoda</taxon>
        <taxon>Hexapoda</taxon>
        <taxon>Collembola</taxon>
        <taxon>Entomobryomorpha</taxon>
        <taxon>Entomobryoidea</taxon>
        <taxon>Orchesellidae</taxon>
        <taxon>Orchesellinae</taxon>
        <taxon>Orchesella</taxon>
    </lineage>
</organism>
<protein>
    <recommendedName>
        <fullName evidence="3">Protein quiver</fullName>
    </recommendedName>
</protein>
<evidence type="ECO:0000313" key="2">
    <source>
        <dbReference type="Proteomes" id="UP001642540"/>
    </source>
</evidence>
<proteinExistence type="predicted"/>
<dbReference type="Proteomes" id="UP001642540">
    <property type="component" value="Unassembled WGS sequence"/>
</dbReference>
<evidence type="ECO:0008006" key="3">
    <source>
        <dbReference type="Google" id="ProtNLM"/>
    </source>
</evidence>